<gene>
    <name evidence="1" type="ORF">R5A26_14875</name>
</gene>
<sequence>MITGYVLGESLRPGAVFAPHGLRIRKVERVDNSASATAGQPDAWTFVEWETDDDSASGPIAEGLAAALEPSNGWYADFAVGDERVVVFAGKVFRYRRGDEAGRAEAVAYGRSMGTPEHQLDWEE</sequence>
<protein>
    <submittedName>
        <fullName evidence="1">Uncharacterized protein</fullName>
    </submittedName>
</protein>
<keyword evidence="2" id="KW-1185">Reference proteome</keyword>
<evidence type="ECO:0000313" key="1">
    <source>
        <dbReference type="EMBL" id="MDV7217234.1"/>
    </source>
</evidence>
<comment type="caution">
    <text evidence="1">The sequence shown here is derived from an EMBL/GenBank/DDBJ whole genome shotgun (WGS) entry which is preliminary data.</text>
</comment>
<accession>A0ABU4F9H7</accession>
<reference evidence="1 2" key="1">
    <citation type="submission" date="2023-10" db="EMBL/GenBank/DDBJ databases">
        <title>Characterization of rhizosphere-enriched actinobacteria from wheat plants lab-grown on chernevaya soil.</title>
        <authorList>
            <person name="Tikhonova E.N."/>
            <person name="Konopkin A."/>
            <person name="Kravchenko I.K."/>
        </authorList>
    </citation>
    <scope>NUCLEOTIDE SEQUENCE [LARGE SCALE GENOMIC DNA]</scope>
    <source>
        <strain evidence="1 2">RR29</strain>
    </source>
</reference>
<proteinExistence type="predicted"/>
<evidence type="ECO:0000313" key="2">
    <source>
        <dbReference type="Proteomes" id="UP001187346"/>
    </source>
</evidence>
<dbReference type="EMBL" id="JAWMAJ010000041">
    <property type="protein sequence ID" value="MDV7217234.1"/>
    <property type="molecule type" value="Genomic_DNA"/>
</dbReference>
<name>A0ABU4F9H7_9ACTN</name>
<organism evidence="1 2">
    <name type="scientific">Streptomyces prunicolor</name>
    <dbReference type="NCBI Taxonomy" id="67348"/>
    <lineage>
        <taxon>Bacteria</taxon>
        <taxon>Bacillati</taxon>
        <taxon>Actinomycetota</taxon>
        <taxon>Actinomycetes</taxon>
        <taxon>Kitasatosporales</taxon>
        <taxon>Streptomycetaceae</taxon>
        <taxon>Streptomyces</taxon>
    </lineage>
</organism>
<dbReference type="RefSeq" id="WP_317771612.1">
    <property type="nucleotide sequence ID" value="NZ_JAWMAJ010000041.1"/>
</dbReference>
<dbReference type="Proteomes" id="UP001187346">
    <property type="component" value="Unassembled WGS sequence"/>
</dbReference>